<dbReference type="InterPro" id="IPR053824">
    <property type="entry name" value="DUF7010"/>
</dbReference>
<feature type="transmembrane region" description="Helical" evidence="1">
    <location>
        <begin position="157"/>
        <end position="174"/>
    </location>
</feature>
<dbReference type="Pfam" id="PF22765">
    <property type="entry name" value="DUF7010"/>
    <property type="match status" value="1"/>
</dbReference>
<accession>A0AA52EKF6</accession>
<evidence type="ECO:0000313" key="3">
    <source>
        <dbReference type="Proteomes" id="UP001268683"/>
    </source>
</evidence>
<dbReference type="Proteomes" id="UP001268683">
    <property type="component" value="Chromosome"/>
</dbReference>
<keyword evidence="3" id="KW-1185">Reference proteome</keyword>
<dbReference type="KEGG" id="tmk:QGN29_05725"/>
<gene>
    <name evidence="2" type="ORF">QGN29_05725</name>
</gene>
<name>A0AA52EKF6_9PROT</name>
<organism evidence="2 3">
    <name type="scientific">Temperatibacter marinus</name>
    <dbReference type="NCBI Taxonomy" id="1456591"/>
    <lineage>
        <taxon>Bacteria</taxon>
        <taxon>Pseudomonadati</taxon>
        <taxon>Pseudomonadota</taxon>
        <taxon>Alphaproteobacteria</taxon>
        <taxon>Kordiimonadales</taxon>
        <taxon>Temperatibacteraceae</taxon>
        <taxon>Temperatibacter</taxon>
    </lineage>
</organism>
<keyword evidence="1" id="KW-0472">Membrane</keyword>
<dbReference type="EMBL" id="CP123872">
    <property type="protein sequence ID" value="WND03869.1"/>
    <property type="molecule type" value="Genomic_DNA"/>
</dbReference>
<keyword evidence="1" id="KW-1133">Transmembrane helix</keyword>
<dbReference type="RefSeq" id="WP_310799734.1">
    <property type="nucleotide sequence ID" value="NZ_CP123872.1"/>
</dbReference>
<keyword evidence="1" id="KW-0812">Transmembrane</keyword>
<feature type="transmembrane region" description="Helical" evidence="1">
    <location>
        <begin position="44"/>
        <end position="62"/>
    </location>
</feature>
<feature type="transmembrane region" description="Helical" evidence="1">
    <location>
        <begin position="83"/>
        <end position="103"/>
    </location>
</feature>
<feature type="transmembrane region" description="Helical" evidence="1">
    <location>
        <begin position="133"/>
        <end position="151"/>
    </location>
</feature>
<reference evidence="2" key="1">
    <citation type="submission" date="2023-04" db="EMBL/GenBank/DDBJ databases">
        <title>Complete genome sequence of Temperatibacter marinus.</title>
        <authorList>
            <person name="Rong J.-C."/>
            <person name="Yi M.-L."/>
            <person name="Zhao Q."/>
        </authorList>
    </citation>
    <scope>NUCLEOTIDE SEQUENCE</scope>
    <source>
        <strain evidence="2">NBRC 110045</strain>
    </source>
</reference>
<protein>
    <submittedName>
        <fullName evidence="2">Uncharacterized protein</fullName>
    </submittedName>
</protein>
<dbReference type="AlphaFoldDB" id="A0AA52EKF6"/>
<feature type="transmembrane region" description="Helical" evidence="1">
    <location>
        <begin position="109"/>
        <end position="126"/>
    </location>
</feature>
<sequence length="187" mass="21589">MQERSLEVQRDEYKRRRFLAMPLAGTIMWFAVGMASLFLEGYQLVLMTYICVGSIAYLGMFLSKLTGEDFLDKSKPKNEFDTLFMMTVMMSFLVFSIAIPFGLQDPQSIPFSLGILTGLMWLPLSWTIKHPIGILHAVGRTVALLLIWFLFPNETYTLIPFTIVGIYLVVIFVLERRWKQFQVNEIP</sequence>
<feature type="transmembrane region" description="Helical" evidence="1">
    <location>
        <begin position="20"/>
        <end position="38"/>
    </location>
</feature>
<proteinExistence type="predicted"/>
<evidence type="ECO:0000256" key="1">
    <source>
        <dbReference type="SAM" id="Phobius"/>
    </source>
</evidence>
<evidence type="ECO:0000313" key="2">
    <source>
        <dbReference type="EMBL" id="WND03869.1"/>
    </source>
</evidence>